<evidence type="ECO:0000259" key="5">
    <source>
        <dbReference type="PROSITE" id="PS51294"/>
    </source>
</evidence>
<keyword evidence="8" id="KW-1185">Reference proteome</keyword>
<dbReference type="Proteomes" id="UP000811609">
    <property type="component" value="Chromosome 14"/>
</dbReference>
<evidence type="ECO:0000313" key="6">
    <source>
        <dbReference type="EMBL" id="KAG6628979.1"/>
    </source>
</evidence>
<dbReference type="SMART" id="SM00717">
    <property type="entry name" value="SANT"/>
    <property type="match status" value="1"/>
</dbReference>
<feature type="region of interest" description="Disordered" evidence="3">
    <location>
        <begin position="529"/>
        <end position="558"/>
    </location>
</feature>
<evidence type="ECO:0000256" key="1">
    <source>
        <dbReference type="ARBA" id="ARBA00004123"/>
    </source>
</evidence>
<feature type="domain" description="HTH myb-type" evidence="5">
    <location>
        <begin position="638"/>
        <end position="694"/>
    </location>
</feature>
<comment type="caution">
    <text evidence="6">The sequence shown here is derived from an EMBL/GenBank/DDBJ whole genome shotgun (WGS) entry which is preliminary data.</text>
</comment>
<dbReference type="CDD" id="cd11660">
    <property type="entry name" value="SANT_TRF"/>
    <property type="match status" value="1"/>
</dbReference>
<dbReference type="EMBL" id="CM031822">
    <property type="protein sequence ID" value="KAG6628979.1"/>
    <property type="molecule type" value="Genomic_DNA"/>
</dbReference>
<feature type="region of interest" description="Disordered" evidence="3">
    <location>
        <begin position="400"/>
        <end position="428"/>
    </location>
</feature>
<dbReference type="Pfam" id="PF00249">
    <property type="entry name" value="Myb_DNA-binding"/>
    <property type="match status" value="1"/>
</dbReference>
<protein>
    <submittedName>
        <fullName evidence="6">Uncharacterized protein</fullName>
    </submittedName>
</protein>
<dbReference type="GO" id="GO:0005634">
    <property type="term" value="C:nucleus"/>
    <property type="evidence" value="ECO:0007669"/>
    <property type="project" value="UniProtKB-SubCell"/>
</dbReference>
<evidence type="ECO:0000313" key="8">
    <source>
        <dbReference type="Proteomes" id="UP000811609"/>
    </source>
</evidence>
<proteinExistence type="predicted"/>
<feature type="compositionally biased region" description="Basic and acidic residues" evidence="3">
    <location>
        <begin position="405"/>
        <end position="419"/>
    </location>
</feature>
<accession>A0A8T1NB99</accession>
<evidence type="ECO:0000256" key="3">
    <source>
        <dbReference type="SAM" id="MobiDB-lite"/>
    </source>
</evidence>
<dbReference type="PROSITE" id="PS51294">
    <property type="entry name" value="HTH_MYB"/>
    <property type="match status" value="1"/>
</dbReference>
<dbReference type="InterPro" id="IPR017930">
    <property type="entry name" value="Myb_dom"/>
</dbReference>
<dbReference type="InterPro" id="IPR001005">
    <property type="entry name" value="SANT/Myb"/>
</dbReference>
<dbReference type="AlphaFoldDB" id="A0A8T1NB99"/>
<dbReference type="PANTHER" id="PTHR46993">
    <property type="entry name" value="MYB TRANSCRIPTION FACTOR"/>
    <property type="match status" value="1"/>
</dbReference>
<evidence type="ECO:0000313" key="7">
    <source>
        <dbReference type="EMBL" id="KAG6677938.1"/>
    </source>
</evidence>
<feature type="domain" description="Myb-like" evidence="4">
    <location>
        <begin position="637"/>
        <end position="692"/>
    </location>
</feature>
<keyword evidence="2" id="KW-0539">Nucleus</keyword>
<dbReference type="EMBL" id="CM031838">
    <property type="protein sequence ID" value="KAG6677938.1"/>
    <property type="molecule type" value="Genomic_DNA"/>
</dbReference>
<sequence>MDADICRWIAEFLLRNTVQDHAIKKLLQVLPVSTDSRFKKTVLLRTIQADISDASLTETTLDKLEMMEQYDRDDGIEISDLLKAAYCAVAVECAVKHLEGSPHSPGKYFEAVKRVFRDRVSDLERLGKSELVTGELRRLGDELEAAIRDANVARRLLKMNTRNRALETVRVYLEQAWALLDPPFLMLAAVLTEPSAVQSSSGNGGGVAMKPVDRTEGEPVAQNASNAGQHAIELTGKQMNRVEEVGLTNLDQLDTRMVKQVEKVAVRTPNTGMAAKPVNQVAKVAAGTPNVGDLAAKLVNGVGGELAAGNMPNPSPDVGELNANTVNQVEEVVGNIPNANDLAVHTENQVEGELVVNTASVDQDVGELGVKAANRVAMNNGDELAPKTVNKFEELVARFSNPGQELRESDRPESCDGEGKGSGALPSGIWDSIIRDRAAHGRENGIQQGNVLPRRKPAVWHKRSKGGVKITDTEEVDADLSCSKYDSLPTPEVNKVREALKSSSLELQAVVKDPLPDALRFADTVISDKVTKDNEHEPSVENQSERGGDRPSPSFKKSIEPAEINDCNCKNQSCSHQGNAPQPSLMERNNTAHTYEWEDSIEDSPEGMINHKSRLHLPSPRRKNVLPLQKFENEKFPKRRKIKRWSLLEEDTLRTGVQKYGKGNWKLVLNCYREIFEERTVVDLKDKWRNMTRS</sequence>
<dbReference type="Proteomes" id="UP000811246">
    <property type="component" value="Chromosome 14"/>
</dbReference>
<evidence type="ECO:0000259" key="4">
    <source>
        <dbReference type="PROSITE" id="PS50090"/>
    </source>
</evidence>
<reference evidence="6" key="1">
    <citation type="submission" date="2020-12" db="EMBL/GenBank/DDBJ databases">
        <title>WGS assembly of Carya illinoinensis cv. Pawnee.</title>
        <authorList>
            <person name="Platts A."/>
            <person name="Shu S."/>
            <person name="Wright S."/>
            <person name="Barry K."/>
            <person name="Edger P."/>
            <person name="Pires J.C."/>
            <person name="Schmutz J."/>
        </authorList>
    </citation>
    <scope>NUCLEOTIDE SEQUENCE</scope>
    <source>
        <tissue evidence="6">Leaf</tissue>
    </source>
</reference>
<name>A0A8T1NB99_CARIL</name>
<dbReference type="PROSITE" id="PS50090">
    <property type="entry name" value="MYB_LIKE"/>
    <property type="match status" value="1"/>
</dbReference>
<feature type="compositionally biased region" description="Basic and acidic residues" evidence="3">
    <location>
        <begin position="529"/>
        <end position="549"/>
    </location>
</feature>
<reference evidence="7" key="2">
    <citation type="submission" date="2021-01" db="EMBL/GenBank/DDBJ databases">
        <authorList>
            <person name="Lovell J.T."/>
            <person name="Bentley N."/>
            <person name="Bhattarai G."/>
            <person name="Jenkins J.W."/>
            <person name="Sreedasyam A."/>
            <person name="Alarcon Y."/>
            <person name="Bock C."/>
            <person name="Boston L."/>
            <person name="Carlson J."/>
            <person name="Cervantes K."/>
            <person name="Clermont K."/>
            <person name="Krom N."/>
            <person name="Kubenka K."/>
            <person name="Mamidi S."/>
            <person name="Mattison C."/>
            <person name="Monteros M."/>
            <person name="Pisani C."/>
            <person name="Plott C."/>
            <person name="Rajasekar S."/>
            <person name="Rhein H.S."/>
            <person name="Rohla C."/>
            <person name="Song M."/>
            <person name="Hilaire R.S."/>
            <person name="Shu S."/>
            <person name="Wells L."/>
            <person name="Wang X."/>
            <person name="Webber J."/>
            <person name="Heerema R.J."/>
            <person name="Klein P."/>
            <person name="Conner P."/>
            <person name="Grauke L."/>
            <person name="Grimwood J."/>
            <person name="Schmutz J."/>
            <person name="Randall J.J."/>
        </authorList>
    </citation>
    <scope>NUCLEOTIDE SEQUENCE</scope>
    <source>
        <tissue evidence="7">Leaf</tissue>
    </source>
</reference>
<gene>
    <name evidence="6" type="ORF">CIPAW_14G050900</name>
    <name evidence="7" type="ORF">I3842_14G053400</name>
</gene>
<dbReference type="PANTHER" id="PTHR46993:SF6">
    <property type="entry name" value="MYB TRANSCRIPTION FACTOR"/>
    <property type="match status" value="1"/>
</dbReference>
<evidence type="ECO:0000256" key="2">
    <source>
        <dbReference type="ARBA" id="ARBA00023242"/>
    </source>
</evidence>
<comment type="subcellular location">
    <subcellularLocation>
        <location evidence="1">Nucleus</location>
    </subcellularLocation>
</comment>
<organism evidence="6 8">
    <name type="scientific">Carya illinoinensis</name>
    <name type="common">Pecan</name>
    <dbReference type="NCBI Taxonomy" id="32201"/>
    <lineage>
        <taxon>Eukaryota</taxon>
        <taxon>Viridiplantae</taxon>
        <taxon>Streptophyta</taxon>
        <taxon>Embryophyta</taxon>
        <taxon>Tracheophyta</taxon>
        <taxon>Spermatophyta</taxon>
        <taxon>Magnoliopsida</taxon>
        <taxon>eudicotyledons</taxon>
        <taxon>Gunneridae</taxon>
        <taxon>Pentapetalae</taxon>
        <taxon>rosids</taxon>
        <taxon>fabids</taxon>
        <taxon>Fagales</taxon>
        <taxon>Juglandaceae</taxon>
        <taxon>Carya</taxon>
    </lineage>
</organism>